<dbReference type="PIRSF" id="PIRSF002741">
    <property type="entry name" value="MppA"/>
    <property type="match status" value="1"/>
</dbReference>
<dbReference type="SUPFAM" id="SSF53850">
    <property type="entry name" value="Periplasmic binding protein-like II"/>
    <property type="match status" value="1"/>
</dbReference>
<organism evidence="5 6">
    <name type="scientific">Hymenobacter ginkgonis</name>
    <dbReference type="NCBI Taxonomy" id="2682976"/>
    <lineage>
        <taxon>Bacteria</taxon>
        <taxon>Pseudomonadati</taxon>
        <taxon>Bacteroidota</taxon>
        <taxon>Cytophagia</taxon>
        <taxon>Cytophagales</taxon>
        <taxon>Hymenobacteraceae</taxon>
        <taxon>Hymenobacter</taxon>
    </lineage>
</organism>
<dbReference type="Proteomes" id="UP000441336">
    <property type="component" value="Unassembled WGS sequence"/>
</dbReference>
<dbReference type="InterPro" id="IPR000914">
    <property type="entry name" value="SBP_5_dom"/>
</dbReference>
<evidence type="ECO:0000313" key="5">
    <source>
        <dbReference type="EMBL" id="MVN76819.1"/>
    </source>
</evidence>
<evidence type="ECO:0000313" key="6">
    <source>
        <dbReference type="Proteomes" id="UP000441336"/>
    </source>
</evidence>
<dbReference type="Gene3D" id="3.10.105.10">
    <property type="entry name" value="Dipeptide-binding Protein, Domain 3"/>
    <property type="match status" value="1"/>
</dbReference>
<dbReference type="Pfam" id="PF00496">
    <property type="entry name" value="SBP_bac_5"/>
    <property type="match status" value="1"/>
</dbReference>
<keyword evidence="6" id="KW-1185">Reference proteome</keyword>
<dbReference type="PANTHER" id="PTHR30290:SF9">
    <property type="entry name" value="OLIGOPEPTIDE-BINDING PROTEIN APPA"/>
    <property type="match status" value="1"/>
</dbReference>
<keyword evidence="3" id="KW-0732">Signal</keyword>
<dbReference type="InterPro" id="IPR039424">
    <property type="entry name" value="SBP_5"/>
</dbReference>
<evidence type="ECO:0000256" key="3">
    <source>
        <dbReference type="ARBA" id="ARBA00022729"/>
    </source>
</evidence>
<dbReference type="GO" id="GO:0030288">
    <property type="term" value="C:outer membrane-bounded periplasmic space"/>
    <property type="evidence" value="ECO:0007669"/>
    <property type="project" value="UniProtKB-ARBA"/>
</dbReference>
<comment type="caution">
    <text evidence="5">The sequence shown here is derived from an EMBL/GenBank/DDBJ whole genome shotgun (WGS) entry which is preliminary data.</text>
</comment>
<evidence type="ECO:0000259" key="4">
    <source>
        <dbReference type="Pfam" id="PF00496"/>
    </source>
</evidence>
<dbReference type="EMBL" id="WQKZ01000002">
    <property type="protein sequence ID" value="MVN76819.1"/>
    <property type="molecule type" value="Genomic_DNA"/>
</dbReference>
<keyword evidence="2" id="KW-0813">Transport</keyword>
<feature type="domain" description="Solute-binding protein family 5" evidence="4">
    <location>
        <begin position="87"/>
        <end position="469"/>
    </location>
</feature>
<proteinExistence type="inferred from homology"/>
<protein>
    <recommendedName>
        <fullName evidence="4">Solute-binding protein family 5 domain-containing protein</fullName>
    </recommendedName>
</protein>
<evidence type="ECO:0000256" key="2">
    <source>
        <dbReference type="ARBA" id="ARBA00022448"/>
    </source>
</evidence>
<dbReference type="GO" id="GO:1904680">
    <property type="term" value="F:peptide transmembrane transporter activity"/>
    <property type="evidence" value="ECO:0007669"/>
    <property type="project" value="TreeGrafter"/>
</dbReference>
<accession>A0A7K1TEH8</accession>
<gene>
    <name evidence="5" type="ORF">GO988_10840</name>
</gene>
<evidence type="ECO:0000256" key="1">
    <source>
        <dbReference type="ARBA" id="ARBA00005695"/>
    </source>
</evidence>
<dbReference type="PANTHER" id="PTHR30290">
    <property type="entry name" value="PERIPLASMIC BINDING COMPONENT OF ABC TRANSPORTER"/>
    <property type="match status" value="1"/>
</dbReference>
<comment type="similarity">
    <text evidence="1">Belongs to the bacterial solute-binding protein 5 family.</text>
</comment>
<name>A0A7K1TEH8_9BACT</name>
<dbReference type="GO" id="GO:0043190">
    <property type="term" value="C:ATP-binding cassette (ABC) transporter complex"/>
    <property type="evidence" value="ECO:0007669"/>
    <property type="project" value="InterPro"/>
</dbReference>
<dbReference type="Gene3D" id="3.40.190.10">
    <property type="entry name" value="Periplasmic binding protein-like II"/>
    <property type="match status" value="1"/>
</dbReference>
<sequence>MRFNWFTCLLVLGCGGCSTSTTRLPDAPVRIRWERDPESLDPMAQVNSRAVDVINLMHYSLLQTDFATGTMAPTLAAALPSVQFVGDSLTHLDYHLRDATWDNGRPVLATDVAFTLKLMHCPELPNEGERTHFSFIRELLLDPADPRHFTLVCRGQAPEYRLDSGDFPILPENPLDPTHSLRQFSLATLQDWPRSTAPAPAVAALVQRYQQADPGHHPERLAGCGPYQLAAWEGNHSLTLQRKKKWWGDRLPTAPLVLQARPKQLQFLILPDDAAATLALRRHELDLYPQVSARDFQRLQASATAHRELAFYSGPSYDIVIAGFNTRRPAFQDKLTRQALSCLFDAKSLLAGTQLGQGSRTVGLLPPTSPFYNDSLPLPAYAPARAVALLRQAGWQQIGGTWKRAAQQLAFSVRYRADETTFETVALQFRAAAAAVGIPVALRPTEASTLTEALRQGDFDVCVRKLKGNPFAFNFLPILHSQSVGEGNFTGFGTPASDRLLEAIAAVGQPGRKRLLLKQFQMMLQKEAPLAPLFVLPYRLAADRHLVQVYPSGLRPGYSAATLTWAATPSPDH</sequence>
<dbReference type="InterPro" id="IPR030678">
    <property type="entry name" value="Peptide/Ni-bd"/>
</dbReference>
<dbReference type="GO" id="GO:0015833">
    <property type="term" value="P:peptide transport"/>
    <property type="evidence" value="ECO:0007669"/>
    <property type="project" value="TreeGrafter"/>
</dbReference>
<dbReference type="AlphaFoldDB" id="A0A7K1TEH8"/>
<reference evidence="5 6" key="1">
    <citation type="submission" date="2019-12" db="EMBL/GenBank/DDBJ databases">
        <title>Hymenobacter sp. HMF4947 Genome sequencing and assembly.</title>
        <authorList>
            <person name="Kang H."/>
            <person name="Cha I."/>
            <person name="Kim H."/>
            <person name="Joh K."/>
        </authorList>
    </citation>
    <scope>NUCLEOTIDE SEQUENCE [LARGE SCALE GENOMIC DNA]</scope>
    <source>
        <strain evidence="5 6">HMF4947</strain>
    </source>
</reference>